<dbReference type="PANTHER" id="PTHR12000">
    <property type="entry name" value="HEMOGLOBINASE FAMILY MEMBER"/>
    <property type="match status" value="1"/>
</dbReference>
<dbReference type="AlphaFoldDB" id="A0A426ZUW7"/>
<dbReference type="InterPro" id="IPR048501">
    <property type="entry name" value="Legum_prodom"/>
</dbReference>
<dbReference type="FunFam" id="1.10.132.130:FF:000001">
    <property type="entry name" value="Vacuolar-processing enzyme beta-isozyme"/>
    <property type="match status" value="1"/>
</dbReference>
<keyword evidence="2" id="KW-0812">Transmembrane</keyword>
<dbReference type="Proteomes" id="UP000287651">
    <property type="component" value="Unassembled WGS sequence"/>
</dbReference>
<dbReference type="EMBL" id="AMZH03004919">
    <property type="protein sequence ID" value="RRT67765.1"/>
    <property type="molecule type" value="Genomic_DNA"/>
</dbReference>
<keyword evidence="2" id="KW-1133">Transmembrane helix</keyword>
<evidence type="ECO:0000259" key="3">
    <source>
        <dbReference type="Pfam" id="PF20985"/>
    </source>
</evidence>
<dbReference type="Pfam" id="PF20985">
    <property type="entry name" value="Legum_prodom"/>
    <property type="match status" value="1"/>
</dbReference>
<evidence type="ECO:0000256" key="1">
    <source>
        <dbReference type="ARBA" id="ARBA00009941"/>
    </source>
</evidence>
<dbReference type="InterPro" id="IPR046427">
    <property type="entry name" value="Legumain_prodom_sf"/>
</dbReference>
<dbReference type="InterPro" id="IPR001096">
    <property type="entry name" value="Peptidase_C13"/>
</dbReference>
<dbReference type="CDD" id="cd21115">
    <property type="entry name" value="legumain_C"/>
    <property type="match status" value="1"/>
</dbReference>
<organism evidence="4 5">
    <name type="scientific">Ensete ventricosum</name>
    <name type="common">Abyssinian banana</name>
    <name type="synonym">Musa ensete</name>
    <dbReference type="NCBI Taxonomy" id="4639"/>
    <lineage>
        <taxon>Eukaryota</taxon>
        <taxon>Viridiplantae</taxon>
        <taxon>Streptophyta</taxon>
        <taxon>Embryophyta</taxon>
        <taxon>Tracheophyta</taxon>
        <taxon>Spermatophyta</taxon>
        <taxon>Magnoliopsida</taxon>
        <taxon>Liliopsida</taxon>
        <taxon>Zingiberales</taxon>
        <taxon>Musaceae</taxon>
        <taxon>Ensete</taxon>
    </lineage>
</organism>
<protein>
    <recommendedName>
        <fullName evidence="3">Legumain prodomain domain-containing protein</fullName>
    </recommendedName>
</protein>
<evidence type="ECO:0000256" key="2">
    <source>
        <dbReference type="SAM" id="Phobius"/>
    </source>
</evidence>
<proteinExistence type="inferred from homology"/>
<feature type="transmembrane region" description="Helical" evidence="2">
    <location>
        <begin position="108"/>
        <end position="126"/>
    </location>
</feature>
<feature type="non-terminal residue" evidence="4">
    <location>
        <position position="1"/>
    </location>
</feature>
<gene>
    <name evidence="4" type="ORF">B296_00009874</name>
</gene>
<comment type="caution">
    <text evidence="4">The sequence shown here is derived from an EMBL/GenBank/DDBJ whole genome shotgun (WGS) entry which is preliminary data.</text>
</comment>
<comment type="similarity">
    <text evidence="1">Belongs to the peptidase C13 family.</text>
</comment>
<sequence>QFSRRPGQVNHRKYLESRVRAVQPLSLGGSTADSRPKSWAMAVHLLLTDVPSELERSDPVTISTSRAARTAKPNVTYQSRPIRSPPPPLLLGAIPRPTRYVTMGRSPAAFLLLLLLYLPLLLAHASRNPIRLPSDRSADLRIGRDDAVGAKWAVLIAGSRGFYNYRHQIYISGLEVIEFIGKLLFGSKQGSEVLKTVRPAGQPLVDDWSCLKSMVRTFESHCGSLSQYGMKHMRSLANICNAGISKEMMAEVSAEACISIPASQWSSLQKGFSA</sequence>
<dbReference type="GO" id="GO:0051603">
    <property type="term" value="P:proteolysis involved in protein catabolic process"/>
    <property type="evidence" value="ECO:0007669"/>
    <property type="project" value="TreeGrafter"/>
</dbReference>
<evidence type="ECO:0000313" key="5">
    <source>
        <dbReference type="Proteomes" id="UP000287651"/>
    </source>
</evidence>
<reference evidence="4 5" key="1">
    <citation type="journal article" date="2014" name="Agronomy (Basel)">
        <title>A Draft Genome Sequence for Ensete ventricosum, the Drought-Tolerant Tree Against Hunger.</title>
        <authorList>
            <person name="Harrison J."/>
            <person name="Moore K.A."/>
            <person name="Paszkiewicz K."/>
            <person name="Jones T."/>
            <person name="Grant M."/>
            <person name="Ambacheew D."/>
            <person name="Muzemil S."/>
            <person name="Studholme D.J."/>
        </authorList>
    </citation>
    <scope>NUCLEOTIDE SEQUENCE [LARGE SCALE GENOMIC DNA]</scope>
</reference>
<dbReference type="GO" id="GO:0006624">
    <property type="term" value="P:vacuolar protein processing"/>
    <property type="evidence" value="ECO:0007669"/>
    <property type="project" value="TreeGrafter"/>
</dbReference>
<dbReference type="PANTHER" id="PTHR12000:SF50">
    <property type="entry name" value="VACUOLAR-PROCESSING ENZYME GAMMA-ISOZYME"/>
    <property type="match status" value="1"/>
</dbReference>
<dbReference type="GO" id="GO:0004197">
    <property type="term" value="F:cysteine-type endopeptidase activity"/>
    <property type="evidence" value="ECO:0007669"/>
    <property type="project" value="TreeGrafter"/>
</dbReference>
<keyword evidence="2" id="KW-0472">Membrane</keyword>
<accession>A0A426ZUW7</accession>
<dbReference type="Gene3D" id="1.10.132.130">
    <property type="match status" value="1"/>
</dbReference>
<evidence type="ECO:0000313" key="4">
    <source>
        <dbReference type="EMBL" id="RRT67765.1"/>
    </source>
</evidence>
<feature type="domain" description="Legumain prodomain" evidence="3">
    <location>
        <begin position="176"/>
        <end position="257"/>
    </location>
</feature>
<name>A0A426ZUW7_ENSVE</name>
<dbReference type="GO" id="GO:0005773">
    <property type="term" value="C:vacuole"/>
    <property type="evidence" value="ECO:0007669"/>
    <property type="project" value="GOC"/>
</dbReference>